<dbReference type="Proteomes" id="UP001501842">
    <property type="component" value="Unassembled WGS sequence"/>
</dbReference>
<dbReference type="InterPro" id="IPR036390">
    <property type="entry name" value="WH_DNA-bd_sf"/>
</dbReference>
<dbReference type="RefSeq" id="WP_344451719.1">
    <property type="nucleotide sequence ID" value="NZ_BAAATZ010000013.1"/>
</dbReference>
<dbReference type="PANTHER" id="PTHR43537:SF5">
    <property type="entry name" value="UXU OPERON TRANSCRIPTIONAL REGULATOR"/>
    <property type="match status" value="1"/>
</dbReference>
<dbReference type="Gene3D" id="1.10.10.10">
    <property type="entry name" value="Winged helix-like DNA-binding domain superfamily/Winged helix DNA-binding domain"/>
    <property type="match status" value="1"/>
</dbReference>
<proteinExistence type="predicted"/>
<reference evidence="6" key="1">
    <citation type="journal article" date="2019" name="Int. J. Syst. Evol. Microbiol.">
        <title>The Global Catalogue of Microorganisms (GCM) 10K type strain sequencing project: providing services to taxonomists for standard genome sequencing and annotation.</title>
        <authorList>
            <consortium name="The Broad Institute Genomics Platform"/>
            <consortium name="The Broad Institute Genome Sequencing Center for Infectious Disease"/>
            <person name="Wu L."/>
            <person name="Ma J."/>
        </authorList>
    </citation>
    <scope>NUCLEOTIDE SEQUENCE [LARGE SCALE GENOMIC DNA]</scope>
    <source>
        <strain evidence="6">JCM 8201</strain>
    </source>
</reference>
<keyword evidence="1" id="KW-0805">Transcription regulation</keyword>
<keyword evidence="2" id="KW-0238">DNA-binding</keyword>
<accession>A0ABP6GUB1</accession>
<organism evidence="5 6">
    <name type="scientific">Actinocorallia aurantiaca</name>
    <dbReference type="NCBI Taxonomy" id="46204"/>
    <lineage>
        <taxon>Bacteria</taxon>
        <taxon>Bacillati</taxon>
        <taxon>Actinomycetota</taxon>
        <taxon>Actinomycetes</taxon>
        <taxon>Streptosporangiales</taxon>
        <taxon>Thermomonosporaceae</taxon>
        <taxon>Actinocorallia</taxon>
    </lineage>
</organism>
<comment type="caution">
    <text evidence="5">The sequence shown here is derived from an EMBL/GenBank/DDBJ whole genome shotgun (WGS) entry which is preliminary data.</text>
</comment>
<dbReference type="InterPro" id="IPR036388">
    <property type="entry name" value="WH-like_DNA-bd_sf"/>
</dbReference>
<dbReference type="SMART" id="SM00345">
    <property type="entry name" value="HTH_GNTR"/>
    <property type="match status" value="1"/>
</dbReference>
<name>A0ABP6GUB1_9ACTN</name>
<keyword evidence="3" id="KW-0804">Transcription</keyword>
<dbReference type="SUPFAM" id="SSF48008">
    <property type="entry name" value="GntR ligand-binding domain-like"/>
    <property type="match status" value="1"/>
</dbReference>
<dbReference type="SUPFAM" id="SSF46785">
    <property type="entry name" value="Winged helix' DNA-binding domain"/>
    <property type="match status" value="1"/>
</dbReference>
<dbReference type="PRINTS" id="PR00035">
    <property type="entry name" value="HTHGNTR"/>
</dbReference>
<feature type="domain" description="HTH gntR-type" evidence="4">
    <location>
        <begin position="5"/>
        <end position="73"/>
    </location>
</feature>
<dbReference type="InterPro" id="IPR000524">
    <property type="entry name" value="Tscrpt_reg_HTH_GntR"/>
</dbReference>
<gene>
    <name evidence="5" type="ORF">GCM10010439_37010</name>
</gene>
<dbReference type="CDD" id="cd07377">
    <property type="entry name" value="WHTH_GntR"/>
    <property type="match status" value="1"/>
</dbReference>
<dbReference type="PROSITE" id="PS50949">
    <property type="entry name" value="HTH_GNTR"/>
    <property type="match status" value="1"/>
</dbReference>
<protein>
    <submittedName>
        <fullName evidence="5">FadR/GntR family transcriptional regulator</fullName>
    </submittedName>
</protein>
<dbReference type="SMART" id="SM00895">
    <property type="entry name" value="FCD"/>
    <property type="match status" value="1"/>
</dbReference>
<evidence type="ECO:0000256" key="3">
    <source>
        <dbReference type="ARBA" id="ARBA00023163"/>
    </source>
</evidence>
<dbReference type="Pfam" id="PF00392">
    <property type="entry name" value="GntR"/>
    <property type="match status" value="1"/>
</dbReference>
<dbReference type="Gene3D" id="1.20.120.530">
    <property type="entry name" value="GntR ligand-binding domain-like"/>
    <property type="match status" value="1"/>
</dbReference>
<dbReference type="InterPro" id="IPR008920">
    <property type="entry name" value="TF_FadR/GntR_C"/>
</dbReference>
<evidence type="ECO:0000313" key="6">
    <source>
        <dbReference type="Proteomes" id="UP001501842"/>
    </source>
</evidence>
<dbReference type="PANTHER" id="PTHR43537">
    <property type="entry name" value="TRANSCRIPTIONAL REGULATOR, GNTR FAMILY"/>
    <property type="match status" value="1"/>
</dbReference>
<dbReference type="EMBL" id="BAAATZ010000013">
    <property type="protein sequence ID" value="GAA2728541.1"/>
    <property type="molecule type" value="Genomic_DNA"/>
</dbReference>
<dbReference type="Pfam" id="PF07729">
    <property type="entry name" value="FCD"/>
    <property type="match status" value="1"/>
</dbReference>
<evidence type="ECO:0000259" key="4">
    <source>
        <dbReference type="PROSITE" id="PS50949"/>
    </source>
</evidence>
<evidence type="ECO:0000256" key="2">
    <source>
        <dbReference type="ARBA" id="ARBA00023125"/>
    </source>
</evidence>
<keyword evidence="6" id="KW-1185">Reference proteome</keyword>
<evidence type="ECO:0000313" key="5">
    <source>
        <dbReference type="EMBL" id="GAA2728541.1"/>
    </source>
</evidence>
<dbReference type="InterPro" id="IPR011711">
    <property type="entry name" value="GntR_C"/>
</dbReference>
<sequence length="241" mass="26131">MQTANRRYLQVAMQILEAIGARRIPFGSKLPSDRELAELMGVSRPTVREAILALEVVGILQVRSGDGTYVASGGIRSSAISELLSDRSLRVPAAEVLEARLVVEPAAVALTAERISDEAIGELEELLGRAEALVDDTEGLAEFVRLGLRFHAELLKHCCNAHLSAFATALVDLDEHPLWTLLNAFAVQAVGARRQQIEEHRAILQAVRDRDSALASSLVTEHLQHLNAQVDEVKAAGSPRP</sequence>
<evidence type="ECO:0000256" key="1">
    <source>
        <dbReference type="ARBA" id="ARBA00023015"/>
    </source>
</evidence>